<protein>
    <submittedName>
        <fullName evidence="2">Uncharacterized protein</fullName>
    </submittedName>
</protein>
<comment type="caution">
    <text evidence="2">The sequence shown here is derived from an EMBL/GenBank/DDBJ whole genome shotgun (WGS) entry which is preliminary data.</text>
</comment>
<evidence type="ECO:0000256" key="1">
    <source>
        <dbReference type="SAM" id="MobiDB-lite"/>
    </source>
</evidence>
<name>A0A8H6AST3_9HELO</name>
<evidence type="ECO:0000313" key="3">
    <source>
        <dbReference type="Proteomes" id="UP000531561"/>
    </source>
</evidence>
<dbReference type="RefSeq" id="XP_037191923.1">
    <property type="nucleotide sequence ID" value="XM_037338617.1"/>
</dbReference>
<gene>
    <name evidence="2" type="ORF">Bfra_008254</name>
</gene>
<sequence>MPSSFVYTLPAFQDTFSPTPIPTADGFGRGLHEGTTSKSPTGPDSSSSSGTAVPAGVWFSTPHPITIQPMPTVGNNNENNNESDDDDNDCDDPVTASACTTECEESVACSARDTRTNTAATTHYPVTKTIMTGFYDIDPTPTNINYDAIASSISEAGLKYYGSLQSTTTTTVTASPTASISTITSVIVVTPTPTPVAPRAICFVHDDTLWFEFQIITNSFESDLGAALKKQESGCGALLDWKASDVIIPESHGDWMGTREYKFTLPTTIKAGCVERAIASAGGPSGLSCDEV</sequence>
<reference evidence="2 3" key="1">
    <citation type="journal article" date="2020" name="Phytopathology">
        <title>A high-quality genome resource of Botrytis fragariae, a new and rapidly spreading fungal pathogen causing strawberry gray mold in the U.S.A.</title>
        <authorList>
            <person name="Wu Y."/>
            <person name="Saski C.A."/>
            <person name="Schnabel G."/>
            <person name="Xiao S."/>
            <person name="Hu M."/>
        </authorList>
    </citation>
    <scope>NUCLEOTIDE SEQUENCE [LARGE SCALE GENOMIC DNA]</scope>
    <source>
        <strain evidence="2 3">BVB16</strain>
    </source>
</reference>
<proteinExistence type="predicted"/>
<dbReference type="GeneID" id="59262309"/>
<dbReference type="OrthoDB" id="73875at2759"/>
<feature type="compositionally biased region" description="Acidic residues" evidence="1">
    <location>
        <begin position="81"/>
        <end position="92"/>
    </location>
</feature>
<dbReference type="AlphaFoldDB" id="A0A8H6AST3"/>
<keyword evidence="3" id="KW-1185">Reference proteome</keyword>
<evidence type="ECO:0000313" key="2">
    <source>
        <dbReference type="EMBL" id="KAF5872977.1"/>
    </source>
</evidence>
<dbReference type="EMBL" id="JABFCT010000009">
    <property type="protein sequence ID" value="KAF5872977.1"/>
    <property type="molecule type" value="Genomic_DNA"/>
</dbReference>
<feature type="region of interest" description="Disordered" evidence="1">
    <location>
        <begin position="13"/>
        <end position="93"/>
    </location>
</feature>
<accession>A0A8H6AST3</accession>
<organism evidence="2 3">
    <name type="scientific">Botrytis fragariae</name>
    <dbReference type="NCBI Taxonomy" id="1964551"/>
    <lineage>
        <taxon>Eukaryota</taxon>
        <taxon>Fungi</taxon>
        <taxon>Dikarya</taxon>
        <taxon>Ascomycota</taxon>
        <taxon>Pezizomycotina</taxon>
        <taxon>Leotiomycetes</taxon>
        <taxon>Helotiales</taxon>
        <taxon>Sclerotiniaceae</taxon>
        <taxon>Botrytis</taxon>
    </lineage>
</organism>
<dbReference type="Proteomes" id="UP000531561">
    <property type="component" value="Unassembled WGS sequence"/>
</dbReference>
<feature type="compositionally biased region" description="Low complexity" evidence="1">
    <location>
        <begin position="34"/>
        <end position="51"/>
    </location>
</feature>